<comment type="similarity">
    <text evidence="2 6">Belongs to the SURF1 family.</text>
</comment>
<evidence type="ECO:0000256" key="2">
    <source>
        <dbReference type="ARBA" id="ARBA00007165"/>
    </source>
</evidence>
<name>A0A0C2C1H7_9BURK</name>
<sequence length="280" mass="29873">MTDGSGQGRGAASLEVGPRPRSFVTLLVLAVCAALAFAAFVALGSWQLQRLQWKLALIERVEQRAHTAPVPAPGPERWPFISAESDEYRHVQLSGRFMHEQSALVQAATELGSGYWLLTPLHVADSAGGAIVLVNRGFIPVEAAASVRQANRSRTAGGNQTVTVSGLLRMSEPGGAFLRNNDPAADRWHSRDIQAIAAARGLRRVAPYFVDADAAPAHTDAGPGEIAPVGGLTVISFHNSHLVYALTWYALALMVAAAGLWVWREERRLRRAAEGSGGGT</sequence>
<dbReference type="EMBL" id="JWJG01000028">
    <property type="protein sequence ID" value="KIF82741.1"/>
    <property type="molecule type" value="Genomic_DNA"/>
</dbReference>
<dbReference type="Proteomes" id="UP000031572">
    <property type="component" value="Unassembled WGS sequence"/>
</dbReference>
<keyword evidence="6" id="KW-1003">Cell membrane</keyword>
<dbReference type="AlphaFoldDB" id="A0A0C2C1H7"/>
<keyword evidence="9" id="KW-1185">Reference proteome</keyword>
<organism evidence="8 9">
    <name type="scientific">Noviherbaspirillum autotrophicum</name>
    <dbReference type="NCBI Taxonomy" id="709839"/>
    <lineage>
        <taxon>Bacteria</taxon>
        <taxon>Pseudomonadati</taxon>
        <taxon>Pseudomonadota</taxon>
        <taxon>Betaproteobacteria</taxon>
        <taxon>Burkholderiales</taxon>
        <taxon>Oxalobacteraceae</taxon>
        <taxon>Noviherbaspirillum</taxon>
    </lineage>
</organism>
<keyword evidence="5 6" id="KW-0472">Membrane</keyword>
<dbReference type="EMBL" id="JWJG01000002">
    <property type="protein sequence ID" value="KIF84191.1"/>
    <property type="molecule type" value="Genomic_DNA"/>
</dbReference>
<evidence type="ECO:0000256" key="6">
    <source>
        <dbReference type="RuleBase" id="RU363076"/>
    </source>
</evidence>
<evidence type="ECO:0000256" key="4">
    <source>
        <dbReference type="ARBA" id="ARBA00022989"/>
    </source>
</evidence>
<comment type="subcellular location">
    <subcellularLocation>
        <location evidence="6">Cell membrane</location>
        <topology evidence="6">Multi-pass membrane protein</topology>
    </subcellularLocation>
    <subcellularLocation>
        <location evidence="1">Membrane</location>
    </subcellularLocation>
</comment>
<dbReference type="PANTHER" id="PTHR23427:SF2">
    <property type="entry name" value="SURFEIT LOCUS PROTEIN 1"/>
    <property type="match status" value="1"/>
</dbReference>
<evidence type="ECO:0000256" key="1">
    <source>
        <dbReference type="ARBA" id="ARBA00004370"/>
    </source>
</evidence>
<proteinExistence type="inferred from homology"/>
<dbReference type="RefSeq" id="WP_040038490.1">
    <property type="nucleotide sequence ID" value="NZ_JWJG01000002.1"/>
</dbReference>
<accession>A0A0C2C1H7</accession>
<keyword evidence="3 6" id="KW-0812">Transmembrane</keyword>
<evidence type="ECO:0000256" key="5">
    <source>
        <dbReference type="ARBA" id="ARBA00023136"/>
    </source>
</evidence>
<dbReference type="InterPro" id="IPR002994">
    <property type="entry name" value="Surf1/Shy1"/>
</dbReference>
<feature type="transmembrane region" description="Helical" evidence="6">
    <location>
        <begin position="23"/>
        <end position="46"/>
    </location>
</feature>
<evidence type="ECO:0000313" key="8">
    <source>
        <dbReference type="EMBL" id="KIF84191.1"/>
    </source>
</evidence>
<dbReference type="PANTHER" id="PTHR23427">
    <property type="entry name" value="SURFEIT LOCUS PROTEIN"/>
    <property type="match status" value="1"/>
</dbReference>
<dbReference type="OrthoDB" id="9807214at2"/>
<comment type="caution">
    <text evidence="8">The sequence shown here is derived from an EMBL/GenBank/DDBJ whole genome shotgun (WGS) entry which is preliminary data.</text>
</comment>
<dbReference type="GO" id="GO:0005886">
    <property type="term" value="C:plasma membrane"/>
    <property type="evidence" value="ECO:0007669"/>
    <property type="project" value="UniProtKB-SubCell"/>
</dbReference>
<evidence type="ECO:0000256" key="3">
    <source>
        <dbReference type="ARBA" id="ARBA00022692"/>
    </source>
</evidence>
<evidence type="ECO:0000313" key="9">
    <source>
        <dbReference type="Proteomes" id="UP000031572"/>
    </source>
</evidence>
<gene>
    <name evidence="8" type="ORF">TSA66_00250</name>
    <name evidence="7" type="ORF">TSA66_20980</name>
</gene>
<feature type="transmembrane region" description="Helical" evidence="6">
    <location>
        <begin position="242"/>
        <end position="263"/>
    </location>
</feature>
<reference evidence="8 9" key="1">
    <citation type="submission" date="2014-12" db="EMBL/GenBank/DDBJ databases">
        <title>Denitrispirillum autotrophicum gen. nov., sp. nov., Denitrifying, Facultatively Autotrophic Bacteria Isolated from Rice Paddy Soil.</title>
        <authorList>
            <person name="Ishii S."/>
            <person name="Ashida N."/>
            <person name="Ohno H."/>
            <person name="Otsuka S."/>
            <person name="Yokota A."/>
            <person name="Senoo K."/>
        </authorList>
    </citation>
    <scope>NUCLEOTIDE SEQUENCE [LARGE SCALE GENOMIC DNA]</scope>
    <source>
        <strain evidence="8 9">TSA66</strain>
    </source>
</reference>
<dbReference type="CDD" id="cd06662">
    <property type="entry name" value="SURF1"/>
    <property type="match status" value="1"/>
</dbReference>
<dbReference type="Pfam" id="PF02104">
    <property type="entry name" value="SURF1"/>
    <property type="match status" value="1"/>
</dbReference>
<dbReference type="STRING" id="709839.TSA66_00250"/>
<protein>
    <recommendedName>
        <fullName evidence="6">SURF1-like protein</fullName>
    </recommendedName>
</protein>
<dbReference type="PROSITE" id="PS50895">
    <property type="entry name" value="SURF1"/>
    <property type="match status" value="1"/>
</dbReference>
<keyword evidence="4 6" id="KW-1133">Transmembrane helix</keyword>
<evidence type="ECO:0000313" key="7">
    <source>
        <dbReference type="EMBL" id="KIF82741.1"/>
    </source>
</evidence>
<dbReference type="InterPro" id="IPR045214">
    <property type="entry name" value="Surf1/Surf4"/>
</dbReference>